<keyword evidence="1" id="KW-1185">Reference proteome</keyword>
<dbReference type="WBParaSite" id="nRc.2.0.1.t46508-RA">
    <property type="protein sequence ID" value="nRc.2.0.1.t46508-RA"/>
    <property type="gene ID" value="nRc.2.0.1.g46508"/>
</dbReference>
<reference evidence="2" key="1">
    <citation type="submission" date="2022-11" db="UniProtKB">
        <authorList>
            <consortium name="WormBaseParasite"/>
        </authorList>
    </citation>
    <scope>IDENTIFICATION</scope>
</reference>
<name>A0A915L7Q9_ROMCU</name>
<organism evidence="1 2">
    <name type="scientific">Romanomermis culicivorax</name>
    <name type="common">Nematode worm</name>
    <dbReference type="NCBI Taxonomy" id="13658"/>
    <lineage>
        <taxon>Eukaryota</taxon>
        <taxon>Metazoa</taxon>
        <taxon>Ecdysozoa</taxon>
        <taxon>Nematoda</taxon>
        <taxon>Enoplea</taxon>
        <taxon>Dorylaimia</taxon>
        <taxon>Mermithida</taxon>
        <taxon>Mermithoidea</taxon>
        <taxon>Mermithidae</taxon>
        <taxon>Romanomermis</taxon>
    </lineage>
</organism>
<dbReference type="Proteomes" id="UP000887565">
    <property type="component" value="Unplaced"/>
</dbReference>
<protein>
    <submittedName>
        <fullName evidence="2">Uncharacterized protein</fullName>
    </submittedName>
</protein>
<evidence type="ECO:0000313" key="1">
    <source>
        <dbReference type="Proteomes" id="UP000887565"/>
    </source>
</evidence>
<proteinExistence type="predicted"/>
<evidence type="ECO:0000313" key="2">
    <source>
        <dbReference type="WBParaSite" id="nRc.2.0.1.t46508-RA"/>
    </source>
</evidence>
<sequence length="28" mass="3118">MAVWSKNNQYFEAVIDGITEGKAVVTFV</sequence>
<dbReference type="AlphaFoldDB" id="A0A915L7Q9"/>
<accession>A0A915L7Q9</accession>